<dbReference type="InterPro" id="IPR000594">
    <property type="entry name" value="ThiF_NAD_FAD-bd"/>
</dbReference>
<dbReference type="GO" id="GO:0005737">
    <property type="term" value="C:cytoplasm"/>
    <property type="evidence" value="ECO:0007669"/>
    <property type="project" value="TreeGrafter"/>
</dbReference>
<dbReference type="InterPro" id="IPR035985">
    <property type="entry name" value="Ubiquitin-activating_enz"/>
</dbReference>
<evidence type="ECO:0000259" key="1">
    <source>
        <dbReference type="Pfam" id="PF00899"/>
    </source>
</evidence>
<dbReference type="PANTHER" id="PTHR10953">
    <property type="entry name" value="UBIQUITIN-ACTIVATING ENZYME E1"/>
    <property type="match status" value="1"/>
</dbReference>
<keyword evidence="3" id="KW-1185">Reference proteome</keyword>
<dbReference type="EMBL" id="ATMH01006603">
    <property type="protein sequence ID" value="EPY25640.1"/>
    <property type="molecule type" value="Genomic_DNA"/>
</dbReference>
<accession>S9VR57</accession>
<dbReference type="AlphaFoldDB" id="S9VR57"/>
<dbReference type="PANTHER" id="PTHR10953:SF29">
    <property type="entry name" value="NEDD8-ACTIVATING ENZYME E1 REGULATORY SUBUNIT"/>
    <property type="match status" value="1"/>
</dbReference>
<sequence>MLAVSEATSTDRPATAPVIADRYDRQLRLWGAREQCNLEEAHLVVLGATGPAVAALKNLILLGLRAVTLVDEQRVRPEHLTENFFLLPSDCHADTASSPFLAERTAAYLSQLNRDCACHYVAEAPEVWARRFTAVFDPSLAAAGADRGGDRRGALLQLLRCAVRVPPAADGAALRHISALLLTDRVADPHSLTSPLLRTVMNFVRVPFYLFHNGDSATASFPDDVLKGQVLRLLHQRRAPPAAPAETARASAADVPAPATERAAGGSVYDCLAPCAQLPIFALTACGMVASLQVLNEDTIVNNTSPEYGKPTVDLRFLLPFEDLRAFFDGINPDDDVQFDSADADKVALHSHIPYTCLLHFALRKVMAAQPALFAPFAVDATAAAAAARPNLQLSREVLQAMRVALNGMRRRQQPAQETFEEAELALNALLNRPTAAAQKVYQQLCNLFASRSPATLAFAPLAALYGRFQQRAAAAPAPSQTARLLYLLHRPREVLLYYILHSVKVFYEENYVTLSVTLPSPTESGAATTAGEGRCVGTHVLPFNGDLPDITTVTPWYNKMHCIYKSKHEADVNTVVAMCGRQIWDDVLSEADTAASARFGKAEREHVQAYILDC</sequence>
<organism evidence="2 3">
    <name type="scientific">Strigomonas culicis</name>
    <dbReference type="NCBI Taxonomy" id="28005"/>
    <lineage>
        <taxon>Eukaryota</taxon>
        <taxon>Discoba</taxon>
        <taxon>Euglenozoa</taxon>
        <taxon>Kinetoplastea</taxon>
        <taxon>Metakinetoplastina</taxon>
        <taxon>Trypanosomatida</taxon>
        <taxon>Trypanosomatidae</taxon>
        <taxon>Strigomonadinae</taxon>
        <taxon>Strigomonas</taxon>
    </lineage>
</organism>
<feature type="non-terminal residue" evidence="2">
    <location>
        <position position="615"/>
    </location>
</feature>
<comment type="caution">
    <text evidence="2">The sequence shown here is derived from an EMBL/GenBank/DDBJ whole genome shotgun (WGS) entry which is preliminary data.</text>
</comment>
<dbReference type="OrthoDB" id="412647at2759"/>
<dbReference type="GO" id="GO:0019781">
    <property type="term" value="F:NEDD8 activating enzyme activity"/>
    <property type="evidence" value="ECO:0007669"/>
    <property type="project" value="TreeGrafter"/>
</dbReference>
<name>S9VR57_9TRYP</name>
<evidence type="ECO:0000313" key="3">
    <source>
        <dbReference type="Proteomes" id="UP000015354"/>
    </source>
</evidence>
<protein>
    <submittedName>
        <fullName evidence="2">Amyloid beta protein binding protein 1</fullName>
    </submittedName>
</protein>
<dbReference type="InterPro" id="IPR045886">
    <property type="entry name" value="ThiF/MoeB/HesA"/>
</dbReference>
<evidence type="ECO:0000313" key="2">
    <source>
        <dbReference type="EMBL" id="EPY25640.1"/>
    </source>
</evidence>
<gene>
    <name evidence="2" type="ORF">STCU_06603</name>
</gene>
<dbReference type="Pfam" id="PF00899">
    <property type="entry name" value="ThiF"/>
    <property type="match status" value="1"/>
</dbReference>
<dbReference type="SUPFAM" id="SSF69572">
    <property type="entry name" value="Activating enzymes of the ubiquitin-like proteins"/>
    <property type="match status" value="1"/>
</dbReference>
<proteinExistence type="predicted"/>
<feature type="domain" description="THIF-type NAD/FAD binding fold" evidence="1">
    <location>
        <begin position="23"/>
        <end position="93"/>
    </location>
</feature>
<dbReference type="GO" id="GO:0045116">
    <property type="term" value="P:protein neddylation"/>
    <property type="evidence" value="ECO:0007669"/>
    <property type="project" value="TreeGrafter"/>
</dbReference>
<dbReference type="Gene3D" id="3.40.50.720">
    <property type="entry name" value="NAD(P)-binding Rossmann-like Domain"/>
    <property type="match status" value="1"/>
</dbReference>
<reference evidence="2 3" key="1">
    <citation type="journal article" date="2013" name="PLoS ONE">
        <title>Predicting the Proteins of Angomonas deanei, Strigomonas culicis and Their Respective Endosymbionts Reveals New Aspects of the Trypanosomatidae Family.</title>
        <authorList>
            <person name="Motta M.C."/>
            <person name="Martins A.C."/>
            <person name="de Souza S.S."/>
            <person name="Catta-Preta C.M."/>
            <person name="Silva R."/>
            <person name="Klein C.C."/>
            <person name="de Almeida L.G."/>
            <person name="de Lima Cunha O."/>
            <person name="Ciapina L.P."/>
            <person name="Brocchi M."/>
            <person name="Colabardini A.C."/>
            <person name="de Araujo Lima B."/>
            <person name="Machado C.R."/>
            <person name="de Almeida Soares C.M."/>
            <person name="Probst C.M."/>
            <person name="de Menezes C.B."/>
            <person name="Thompson C.E."/>
            <person name="Bartholomeu D.C."/>
            <person name="Gradia D.F."/>
            <person name="Pavoni D.P."/>
            <person name="Grisard E.C."/>
            <person name="Fantinatti-Garboggini F."/>
            <person name="Marchini F.K."/>
            <person name="Rodrigues-Luiz G.F."/>
            <person name="Wagner G."/>
            <person name="Goldman G.H."/>
            <person name="Fietto J.L."/>
            <person name="Elias M.C."/>
            <person name="Goldman M.H."/>
            <person name="Sagot M.F."/>
            <person name="Pereira M."/>
            <person name="Stoco P.H."/>
            <person name="de Mendonca-Neto R.P."/>
            <person name="Teixeira S.M."/>
            <person name="Maciel T.E."/>
            <person name="de Oliveira Mendes T.A."/>
            <person name="Urmenyi T.P."/>
            <person name="de Souza W."/>
            <person name="Schenkman S."/>
            <person name="de Vasconcelos A.T."/>
        </authorList>
    </citation>
    <scope>NUCLEOTIDE SEQUENCE [LARGE SCALE GENOMIC DNA]</scope>
</reference>
<dbReference type="Proteomes" id="UP000015354">
    <property type="component" value="Unassembled WGS sequence"/>
</dbReference>